<dbReference type="SMART" id="SM00060">
    <property type="entry name" value="FN3"/>
    <property type="match status" value="2"/>
</dbReference>
<keyword evidence="3" id="KW-1185">Reference proteome</keyword>
<reference evidence="2 3" key="1">
    <citation type="journal article" date="2023" name="Int. J. Syst. Evol. Microbiol.">
        <title>Terrisporobacter hibernicus sp. nov., isolated from bovine faeces in Northern Ireland.</title>
        <authorList>
            <person name="Mitchell M."/>
            <person name="Nguyen S.V."/>
            <person name="Connor M."/>
            <person name="Fairley D.J."/>
            <person name="Donoghue O."/>
            <person name="Marshall H."/>
            <person name="Koolman L."/>
            <person name="McMullan G."/>
            <person name="Schaffer K.E."/>
            <person name="McGrath J.W."/>
            <person name="Fanning S."/>
        </authorList>
    </citation>
    <scope>NUCLEOTIDE SEQUENCE [LARGE SCALE GENOMIC DNA]</scope>
    <source>
        <strain evidence="2 3">MCA3</strain>
    </source>
</reference>
<dbReference type="AlphaFoldDB" id="A0AAX2ZFP5"/>
<dbReference type="KEGG" id="tem:JW646_16405"/>
<evidence type="ECO:0000259" key="1">
    <source>
        <dbReference type="PROSITE" id="PS50853"/>
    </source>
</evidence>
<feature type="domain" description="Fibronectin type-III" evidence="1">
    <location>
        <begin position="558"/>
        <end position="655"/>
    </location>
</feature>
<dbReference type="InterPro" id="IPR003961">
    <property type="entry name" value="FN3_dom"/>
</dbReference>
<proteinExistence type="predicted"/>
<gene>
    <name evidence="2" type="ORF">JW646_16405</name>
</gene>
<dbReference type="Gene3D" id="2.60.40.10">
    <property type="entry name" value="Immunoglobulins"/>
    <property type="match status" value="2"/>
</dbReference>
<dbReference type="EMBL" id="CP081135">
    <property type="protein sequence ID" value="UEL47195.1"/>
    <property type="molecule type" value="Genomic_DNA"/>
</dbReference>
<dbReference type="InterPro" id="IPR053139">
    <property type="entry name" value="Surface_bspA-like"/>
</dbReference>
<evidence type="ECO:0000313" key="3">
    <source>
        <dbReference type="Proteomes" id="UP001198983"/>
    </source>
</evidence>
<dbReference type="InterPro" id="IPR026906">
    <property type="entry name" value="LRR_5"/>
</dbReference>
<dbReference type="Gene3D" id="3.80.10.10">
    <property type="entry name" value="Ribonuclease Inhibitor"/>
    <property type="match status" value="3"/>
</dbReference>
<organism evidence="2 3">
    <name type="scientific">Terrisporobacter hibernicus</name>
    <dbReference type="NCBI Taxonomy" id="2813371"/>
    <lineage>
        <taxon>Bacteria</taxon>
        <taxon>Bacillati</taxon>
        <taxon>Bacillota</taxon>
        <taxon>Clostridia</taxon>
        <taxon>Peptostreptococcales</taxon>
        <taxon>Peptostreptococcaceae</taxon>
        <taxon>Terrisporobacter</taxon>
    </lineage>
</organism>
<name>A0AAX2ZFP5_9FIRM</name>
<dbReference type="InterPro" id="IPR032675">
    <property type="entry name" value="LRR_dom_sf"/>
</dbReference>
<dbReference type="Proteomes" id="UP001198983">
    <property type="component" value="Chromosome"/>
</dbReference>
<protein>
    <submittedName>
        <fullName evidence="2">Fibronectin type III domain-containing protein</fullName>
    </submittedName>
</protein>
<dbReference type="InterPro" id="IPR013783">
    <property type="entry name" value="Ig-like_fold"/>
</dbReference>
<sequence>MKKIISKILTLLLCSVLILGNFFSINALEQGEKTEEGLIYKIEDNKAIITGYDYYRVTDLVIPSHIKGYEVSEIADSAFKQSGFYSIKIPDTVKKIGRAAFCMSYKYKTIEIPDSVTYIGPSAFSQCGDLVEVKLSNSIKEIPENCFAFTTFKSIEMPDSVQVIGDSAFRGNYSLKEIKLPKNLKTIETDAFMGNQFTTIELPQGLETIEKRAFSNCQKLEFINIPSSVEKLKPWTFFNCYNLKEVKLNDGIKIIEKNAFNDCNNLEKINLPDSITSIGDSNFGETKIKSIVLPNKLKTISYNLFYEATELQNVTIPDSVSTIFSNAFEGCEKLQEIKLPENLKNISIAAFKNCTSLKEIDIPNTVNTIGSHAFDNCNNLEKIKLSNNIKEISDYTFEGCTNLEEIDIPIGAKKLGKGAFEECSSFKKIVIPKSVEIIYENTYSTPTFKNCNNLTIYGYKNTAAEAVALNDSINFVALEEPIQISKTTIGTISSKRYTGKEIKPLLKITYKGKVLKEGTDYKLSFSNNKNVGLGNITIKGIGKYIGSKKITFNIIPNSTKNITLSNTKTRSVSIKWDKVKEADGYYIYKKEKNSSKYVRTLAVKNSATSSTISTTLKNLKSGTDYTIKVVPYKRVNEKFYEDNSSKEINFTTRLSRVVSVSIKSPTKGEGHIVWDLVKNASGYEVKMATSKNGKYTTIKDSKGLSNTIYSKKYLKSKKTYYFKVRAYNIVNSKKIYGDYSSIKSIKIK</sequence>
<dbReference type="PROSITE" id="PS50853">
    <property type="entry name" value="FN3"/>
    <property type="match status" value="1"/>
</dbReference>
<dbReference type="SUPFAM" id="SSF49265">
    <property type="entry name" value="Fibronectin type III"/>
    <property type="match status" value="1"/>
</dbReference>
<dbReference type="InterPro" id="IPR036116">
    <property type="entry name" value="FN3_sf"/>
</dbReference>
<dbReference type="PANTHER" id="PTHR45661">
    <property type="entry name" value="SURFACE ANTIGEN"/>
    <property type="match status" value="1"/>
</dbReference>
<dbReference type="CDD" id="cd00063">
    <property type="entry name" value="FN3"/>
    <property type="match status" value="1"/>
</dbReference>
<dbReference type="Pfam" id="PF00041">
    <property type="entry name" value="fn3"/>
    <property type="match status" value="1"/>
</dbReference>
<dbReference type="SUPFAM" id="SSF52058">
    <property type="entry name" value="L domain-like"/>
    <property type="match status" value="1"/>
</dbReference>
<dbReference type="PANTHER" id="PTHR45661:SF3">
    <property type="entry name" value="IG-LIKE DOMAIN-CONTAINING PROTEIN"/>
    <property type="match status" value="1"/>
</dbReference>
<accession>A0AAX2ZFP5</accession>
<evidence type="ECO:0000313" key="2">
    <source>
        <dbReference type="EMBL" id="UEL47195.1"/>
    </source>
</evidence>
<dbReference type="RefSeq" id="WP_228415681.1">
    <property type="nucleotide sequence ID" value="NZ_CP081135.1"/>
</dbReference>
<dbReference type="Pfam" id="PF13306">
    <property type="entry name" value="LRR_5"/>
    <property type="match status" value="2"/>
</dbReference>